<dbReference type="InterPro" id="IPR036249">
    <property type="entry name" value="Thioredoxin-like_sf"/>
</dbReference>
<evidence type="ECO:0000259" key="6">
    <source>
        <dbReference type="PROSITE" id="PS51384"/>
    </source>
</evidence>
<evidence type="ECO:0000256" key="2">
    <source>
        <dbReference type="ARBA" id="ARBA00022630"/>
    </source>
</evidence>
<dbReference type="CDD" id="cd03062">
    <property type="entry name" value="TRX_Fd_Sucrase"/>
    <property type="match status" value="1"/>
</dbReference>
<dbReference type="InterPro" id="IPR017927">
    <property type="entry name" value="FAD-bd_FR_type"/>
</dbReference>
<evidence type="ECO:0000256" key="1">
    <source>
        <dbReference type="ARBA" id="ARBA00001974"/>
    </source>
</evidence>
<dbReference type="Proteomes" id="UP000594364">
    <property type="component" value="Chromosome 2"/>
</dbReference>
<evidence type="ECO:0000313" key="7">
    <source>
        <dbReference type="EMBL" id="QPG97154.1"/>
    </source>
</evidence>
<feature type="domain" description="FAD-binding FR-type" evidence="6">
    <location>
        <begin position="397"/>
        <end position="512"/>
    </location>
</feature>
<dbReference type="InterPro" id="IPR017938">
    <property type="entry name" value="Riboflavin_synthase-like_b-brl"/>
</dbReference>
<evidence type="ECO:0000256" key="5">
    <source>
        <dbReference type="ARBA" id="ARBA00040895"/>
    </source>
</evidence>
<dbReference type="PANTHER" id="PTHR31902">
    <property type="entry name" value="ACTIN PATCHES DISTAL PROTEIN 1"/>
    <property type="match status" value="1"/>
</dbReference>
<sequence>MPEGLGIDHEAPLNGVISGYAEQVLVCTGQDDWPSRIEDESGGDNLAADLKELLGRGGVYSDPFHNVSILNSSFPSSTPPPRAEEVQSTSAYLLPSFKYVPFLPRVSFDSVQALAKGYLLPEKLHSAHEGLSPIHRDRLTRKDAYQNLLLGVQDVRDVLVLICGHGGRDARCGIFGPLLRVEFEDKLGDAGFQVSRGAVPVHLGDVAAQEIEGDAEGNKVARVGLISHIGGHKFAGNVIVYIPPGHEGPGGEEHALAGCGIWYGRVEPKHVEGLVNETVTRLANIARIELVVPYCNRTEVKKVAVRVQVLSIGPTRRPPLSLQMAAPPPLRTFAIRARHTARAPRIRTHKTFTRTSHSSSNGLHRKQPTIFIAVAILGSATYLLTPSSKSSSTLNETTFVPYTITARDSVSPSSVLFTISPHQHGPSPPCYLLPQSTAWKYPLWSVEFKQPEVQIARHYTPLPPQDGEDPRDGKLRFYVRAVGGGEMSNYLHRLGVGRDVYLRGPHRGFDVLSRLGACRNVVFLAGGTGVVPGMQVARAVLERDDSSRVKLLWAVRKREEAQGVGITQPPPPPRQPWWKKKSKLWATQTPAVLTEVDADLENPSAVARELMRLKAKYGERLHIRLAVDEERTHFTREDLQSALGSRQGEQSPALGGKGCPFHDQLLHTRASEFEGPRAQCQCQCQCDGSDGRPGKNLFMVSGPDGFIAHYAGEKIWMGGTLTQGPIDGVAGQLQRRDPSLANDWLVLKL</sequence>
<dbReference type="InterPro" id="IPR009737">
    <property type="entry name" value="Aim32/Apd1-like"/>
</dbReference>
<comment type="cofactor">
    <cofactor evidence="1">
        <name>FAD</name>
        <dbReference type="ChEBI" id="CHEBI:57692"/>
    </cofactor>
</comment>
<evidence type="ECO:0000313" key="8">
    <source>
        <dbReference type="Proteomes" id="UP000594364"/>
    </source>
</evidence>
<evidence type="ECO:0000256" key="4">
    <source>
        <dbReference type="ARBA" id="ARBA00038208"/>
    </source>
</evidence>
<dbReference type="Pfam" id="PF06999">
    <property type="entry name" value="Suc_Fer-like"/>
    <property type="match status" value="1"/>
</dbReference>
<reference evidence="7 8" key="1">
    <citation type="journal article" date="2018" name="PLoS Genet.">
        <title>Repeat elements organise 3D genome structure and mediate transcription in the filamentous fungus Epichloe festucae.</title>
        <authorList>
            <person name="Winter D.J."/>
            <person name="Ganley A.R.D."/>
            <person name="Young C.A."/>
            <person name="Liachko I."/>
            <person name="Schardl C.L."/>
            <person name="Dupont P.Y."/>
            <person name="Berry D."/>
            <person name="Ram A."/>
            <person name="Scott B."/>
            <person name="Cox M.P."/>
        </authorList>
    </citation>
    <scope>NUCLEOTIDE SEQUENCE [LARGE SCALE GENOMIC DNA]</scope>
    <source>
        <strain evidence="7 8">Fl1</strain>
    </source>
</reference>
<dbReference type="Gene3D" id="3.40.50.80">
    <property type="entry name" value="Nucleotide-binding domain of ferredoxin-NADP reductase (FNR) module"/>
    <property type="match status" value="1"/>
</dbReference>
<dbReference type="InterPro" id="IPR008333">
    <property type="entry name" value="Cbr1-like_FAD-bd_dom"/>
</dbReference>
<dbReference type="PANTHER" id="PTHR31902:SF7">
    <property type="entry name" value="ALTERED INHERITANCE OF MITOCHONDRIA PROTEIN 32"/>
    <property type="match status" value="1"/>
</dbReference>
<dbReference type="Pfam" id="PF00970">
    <property type="entry name" value="FAD_binding_6"/>
    <property type="match status" value="1"/>
</dbReference>
<dbReference type="Gene3D" id="3.40.30.10">
    <property type="entry name" value="Glutaredoxin"/>
    <property type="match status" value="1"/>
</dbReference>
<dbReference type="CDD" id="cd06183">
    <property type="entry name" value="cyt_b5_reduct_like"/>
    <property type="match status" value="1"/>
</dbReference>
<dbReference type="OrthoDB" id="10253744at2759"/>
<keyword evidence="2" id="KW-0285">Flavoprotein</keyword>
<protein>
    <recommendedName>
        <fullName evidence="5">Altered inheritance of mitochondria protein 32</fullName>
    </recommendedName>
</protein>
<organism evidence="7 8">
    <name type="scientific">Epichloe festucae (strain Fl1)</name>
    <dbReference type="NCBI Taxonomy" id="877507"/>
    <lineage>
        <taxon>Eukaryota</taxon>
        <taxon>Fungi</taxon>
        <taxon>Dikarya</taxon>
        <taxon>Ascomycota</taxon>
        <taxon>Pezizomycotina</taxon>
        <taxon>Sordariomycetes</taxon>
        <taxon>Hypocreomycetidae</taxon>
        <taxon>Hypocreales</taxon>
        <taxon>Clavicipitaceae</taxon>
        <taxon>Epichloe</taxon>
    </lineage>
</organism>
<name>A0A7S9KPR8_EPIFF</name>
<gene>
    <name evidence="7" type="ORF">C2857_005879</name>
</gene>
<comment type="similarity">
    <text evidence="4">Belongs to the AIM32 family.</text>
</comment>
<dbReference type="GO" id="GO:0016491">
    <property type="term" value="F:oxidoreductase activity"/>
    <property type="evidence" value="ECO:0007669"/>
    <property type="project" value="InterPro"/>
</dbReference>
<dbReference type="Gene3D" id="2.40.30.10">
    <property type="entry name" value="Translation factors"/>
    <property type="match status" value="1"/>
</dbReference>
<dbReference type="EMBL" id="CP031386">
    <property type="protein sequence ID" value="QPG97154.1"/>
    <property type="molecule type" value="Genomic_DNA"/>
</dbReference>
<keyword evidence="8" id="KW-1185">Reference proteome</keyword>
<dbReference type="PROSITE" id="PS51384">
    <property type="entry name" value="FAD_FR"/>
    <property type="match status" value="1"/>
</dbReference>
<evidence type="ECO:0000256" key="3">
    <source>
        <dbReference type="ARBA" id="ARBA00022827"/>
    </source>
</evidence>
<keyword evidence="3" id="KW-0274">FAD</keyword>
<dbReference type="SUPFAM" id="SSF52343">
    <property type="entry name" value="Ferredoxin reductase-like, C-terminal NADP-linked domain"/>
    <property type="match status" value="1"/>
</dbReference>
<accession>A0A7S9KPR8</accession>
<dbReference type="AlphaFoldDB" id="A0A7S9KPR8"/>
<dbReference type="SUPFAM" id="SSF63380">
    <property type="entry name" value="Riboflavin synthase domain-like"/>
    <property type="match status" value="1"/>
</dbReference>
<dbReference type="SUPFAM" id="SSF52833">
    <property type="entry name" value="Thioredoxin-like"/>
    <property type="match status" value="1"/>
</dbReference>
<proteinExistence type="inferred from homology"/>
<dbReference type="InterPro" id="IPR039261">
    <property type="entry name" value="FNR_nucleotide-bd"/>
</dbReference>